<evidence type="ECO:0000313" key="12">
    <source>
        <dbReference type="Proteomes" id="UP001500928"/>
    </source>
</evidence>
<keyword evidence="12" id="KW-1185">Reference proteome</keyword>
<dbReference type="InterPro" id="IPR013786">
    <property type="entry name" value="AcylCoA_DH/ox_N"/>
</dbReference>
<dbReference type="InterPro" id="IPR009100">
    <property type="entry name" value="AcylCoA_DH/oxidase_NM_dom_sf"/>
</dbReference>
<evidence type="ECO:0000256" key="6">
    <source>
        <dbReference type="ARBA" id="ARBA00023002"/>
    </source>
</evidence>
<name>A0ABP9CBA8_9PSEU</name>
<dbReference type="Pfam" id="PF02771">
    <property type="entry name" value="Acyl-CoA_dh_N"/>
    <property type="match status" value="1"/>
</dbReference>
<evidence type="ECO:0000256" key="4">
    <source>
        <dbReference type="ARBA" id="ARBA00022630"/>
    </source>
</evidence>
<dbReference type="Gene3D" id="1.10.540.10">
    <property type="entry name" value="Acyl-CoA dehydrogenase/oxidase, N-terminal domain"/>
    <property type="match status" value="1"/>
</dbReference>
<evidence type="ECO:0000256" key="3">
    <source>
        <dbReference type="ARBA" id="ARBA00011738"/>
    </source>
</evidence>
<evidence type="ECO:0000313" key="11">
    <source>
        <dbReference type="EMBL" id="GAA4805622.1"/>
    </source>
</evidence>
<dbReference type="InterPro" id="IPR006091">
    <property type="entry name" value="Acyl-CoA_Oxase/DH_mid-dom"/>
</dbReference>
<evidence type="ECO:0000259" key="10">
    <source>
        <dbReference type="Pfam" id="PF02771"/>
    </source>
</evidence>
<dbReference type="InterPro" id="IPR036250">
    <property type="entry name" value="AcylCo_DH-like_C"/>
</dbReference>
<dbReference type="SUPFAM" id="SSF47203">
    <property type="entry name" value="Acyl-CoA dehydrogenase C-terminal domain-like"/>
    <property type="match status" value="1"/>
</dbReference>
<dbReference type="InterPro" id="IPR046373">
    <property type="entry name" value="Acyl-CoA_Oxase/DH_mid-dom_sf"/>
</dbReference>
<dbReference type="Proteomes" id="UP001500928">
    <property type="component" value="Unassembled WGS sequence"/>
</dbReference>
<dbReference type="EMBL" id="BAABHO010000051">
    <property type="protein sequence ID" value="GAA4805622.1"/>
    <property type="molecule type" value="Genomic_DNA"/>
</dbReference>
<evidence type="ECO:0000256" key="1">
    <source>
        <dbReference type="ARBA" id="ARBA00001974"/>
    </source>
</evidence>
<protein>
    <submittedName>
        <fullName evidence="11">Acyl-CoA dehydrogenase family protein</fullName>
    </submittedName>
</protein>
<keyword evidence="6 7" id="KW-0560">Oxidoreductase</keyword>
<comment type="subunit">
    <text evidence="3">Homodimer.</text>
</comment>
<evidence type="ECO:0000256" key="7">
    <source>
        <dbReference type="RuleBase" id="RU362125"/>
    </source>
</evidence>
<dbReference type="Gene3D" id="2.40.110.10">
    <property type="entry name" value="Butyryl-CoA Dehydrogenase, subunit A, domain 2"/>
    <property type="match status" value="1"/>
</dbReference>
<keyword evidence="4 7" id="KW-0285">Flavoprotein</keyword>
<evidence type="ECO:0000259" key="8">
    <source>
        <dbReference type="Pfam" id="PF00441"/>
    </source>
</evidence>
<dbReference type="Pfam" id="PF00441">
    <property type="entry name" value="Acyl-CoA_dh_1"/>
    <property type="match status" value="1"/>
</dbReference>
<evidence type="ECO:0000259" key="9">
    <source>
        <dbReference type="Pfam" id="PF02770"/>
    </source>
</evidence>
<feature type="domain" description="Acyl-CoA dehydrogenase/oxidase C-terminal" evidence="8">
    <location>
        <begin position="242"/>
        <end position="392"/>
    </location>
</feature>
<keyword evidence="5 7" id="KW-0274">FAD</keyword>
<evidence type="ECO:0000256" key="5">
    <source>
        <dbReference type="ARBA" id="ARBA00022827"/>
    </source>
</evidence>
<dbReference type="RefSeq" id="WP_345421825.1">
    <property type="nucleotide sequence ID" value="NZ_BAABHO010000051.1"/>
</dbReference>
<dbReference type="PANTHER" id="PTHR48083">
    <property type="entry name" value="MEDIUM-CHAIN SPECIFIC ACYL-COA DEHYDROGENASE, MITOCHONDRIAL-RELATED"/>
    <property type="match status" value="1"/>
</dbReference>
<evidence type="ECO:0000256" key="2">
    <source>
        <dbReference type="ARBA" id="ARBA00009347"/>
    </source>
</evidence>
<comment type="caution">
    <text evidence="11">The sequence shown here is derived from an EMBL/GenBank/DDBJ whole genome shotgun (WGS) entry which is preliminary data.</text>
</comment>
<dbReference type="InterPro" id="IPR009075">
    <property type="entry name" value="AcylCo_DH/oxidase_C"/>
</dbReference>
<proteinExistence type="inferred from homology"/>
<comment type="similarity">
    <text evidence="2 7">Belongs to the acyl-CoA dehydrogenase family.</text>
</comment>
<sequence length="428" mass="47406">MAWDFSTDPEFAQQLAWMRAFVDDEILPLETLDLDGPTLDRLTAPLKEEVKARGLWAAHLPPELGGQGFGQVRLALMHEILGRCAYAPAVFGNNAPDSGNAELLALGATDEQKKRWMEPLLDGRLRSAFSMTEPGAGADPTLLTTRAERVGDEYVVNGHKWFTSNGSVADFLILMAVTDPDAAPRRRASMFVVPADTPGVEILRDVPTMEHPEERFGYVGGHAEILYRDVRVPAENLVGNEGDGFLLAQQRLGPGRIHHCMRWLGQSQRAFDMLCERAVSRYTAGSLLSEKQMVQDWIATSRAEMTAARLMTLQAAWTMDQGGTAAALTEIAMIKFFGAKVLYDVIDRAIQVHGSLGFTGDLPLESMYRHARAARIYDGPDEVHKVTVARRTLRDYEPREVPSEHVPTRREEARRKFAHLLDAAAVGS</sequence>
<dbReference type="Gene3D" id="1.20.140.10">
    <property type="entry name" value="Butyryl-CoA Dehydrogenase, subunit A, domain 3"/>
    <property type="match status" value="1"/>
</dbReference>
<feature type="domain" description="Acyl-CoA oxidase/dehydrogenase middle" evidence="9">
    <location>
        <begin position="128"/>
        <end position="206"/>
    </location>
</feature>
<gene>
    <name evidence="11" type="ORF">GCM10023200_48800</name>
</gene>
<dbReference type="InterPro" id="IPR050741">
    <property type="entry name" value="Acyl-CoA_dehydrogenase"/>
</dbReference>
<dbReference type="PANTHER" id="PTHR48083:SF13">
    <property type="entry name" value="ACYL-COA DEHYDROGENASE FAMILY MEMBER 11"/>
    <property type="match status" value="1"/>
</dbReference>
<organism evidence="11 12">
    <name type="scientific">Actinomycetospora chlora</name>
    <dbReference type="NCBI Taxonomy" id="663608"/>
    <lineage>
        <taxon>Bacteria</taxon>
        <taxon>Bacillati</taxon>
        <taxon>Actinomycetota</taxon>
        <taxon>Actinomycetes</taxon>
        <taxon>Pseudonocardiales</taxon>
        <taxon>Pseudonocardiaceae</taxon>
        <taxon>Actinomycetospora</taxon>
    </lineage>
</organism>
<comment type="cofactor">
    <cofactor evidence="1 7">
        <name>FAD</name>
        <dbReference type="ChEBI" id="CHEBI:57692"/>
    </cofactor>
</comment>
<dbReference type="SUPFAM" id="SSF56645">
    <property type="entry name" value="Acyl-CoA dehydrogenase NM domain-like"/>
    <property type="match status" value="1"/>
</dbReference>
<dbReference type="InterPro" id="IPR037069">
    <property type="entry name" value="AcylCoA_DH/ox_N_sf"/>
</dbReference>
<accession>A0ABP9CBA8</accession>
<reference evidence="12" key="1">
    <citation type="journal article" date="2019" name="Int. J. Syst. Evol. Microbiol.">
        <title>The Global Catalogue of Microorganisms (GCM) 10K type strain sequencing project: providing services to taxonomists for standard genome sequencing and annotation.</title>
        <authorList>
            <consortium name="The Broad Institute Genomics Platform"/>
            <consortium name="The Broad Institute Genome Sequencing Center for Infectious Disease"/>
            <person name="Wu L."/>
            <person name="Ma J."/>
        </authorList>
    </citation>
    <scope>NUCLEOTIDE SEQUENCE [LARGE SCALE GENOMIC DNA]</scope>
    <source>
        <strain evidence="12">JCM 17979</strain>
    </source>
</reference>
<feature type="domain" description="Acyl-CoA dehydrogenase/oxidase N-terminal" evidence="10">
    <location>
        <begin position="16"/>
        <end position="123"/>
    </location>
</feature>
<dbReference type="Pfam" id="PF02770">
    <property type="entry name" value="Acyl-CoA_dh_M"/>
    <property type="match status" value="1"/>
</dbReference>